<gene>
    <name evidence="1" type="ORF">IM532_10665</name>
</gene>
<dbReference type="AlphaFoldDB" id="A0A8J7FQW4"/>
<reference evidence="1" key="1">
    <citation type="submission" date="2020-10" db="EMBL/GenBank/DDBJ databases">
        <authorList>
            <person name="Lu T."/>
            <person name="Wang Q."/>
            <person name="Han X."/>
        </authorList>
    </citation>
    <scope>NUCLEOTIDE SEQUENCE</scope>
    <source>
        <strain evidence="1">WQ 117</strain>
    </source>
</reference>
<accession>A0A8J7FQW4</accession>
<keyword evidence="2" id="KW-1185">Reference proteome</keyword>
<sequence>MIKKFFVTLLATTVLLASCKSDDDVKELSVEQRNSLDDQAIEEYLEDHYFHPEKGVLTKFDTIKGNEDDNYQPLKSIAIKDPAGYYYAMRPNVEANGEAITSNDESKILISYDVKQFQSTNDLDTYNNKYASIIGYSSSINSGDGSGVYDPAFYYYKLNETQISNGVGREHVEFEYFNEALKKFKSTNTNGSGLYNFQGVIILPSRLAFGRKRMYTGTSVTENHAYRDVSFIFNFELHKVTPRK</sequence>
<comment type="caution">
    <text evidence="1">The sequence shown here is derived from an EMBL/GenBank/DDBJ whole genome shotgun (WGS) entry which is preliminary data.</text>
</comment>
<evidence type="ECO:0000313" key="2">
    <source>
        <dbReference type="Proteomes" id="UP000608754"/>
    </source>
</evidence>
<evidence type="ECO:0000313" key="1">
    <source>
        <dbReference type="EMBL" id="MBF0597894.1"/>
    </source>
</evidence>
<protein>
    <submittedName>
        <fullName evidence="1">Uncharacterized protein</fullName>
    </submittedName>
</protein>
<dbReference type="RefSeq" id="WP_194183443.1">
    <property type="nucleotide sequence ID" value="NZ_JADGIK010000007.1"/>
</dbReference>
<dbReference type="PROSITE" id="PS51257">
    <property type="entry name" value="PROKAR_LIPOPROTEIN"/>
    <property type="match status" value="1"/>
</dbReference>
<dbReference type="EMBL" id="JADGIK010000007">
    <property type="protein sequence ID" value="MBF0597894.1"/>
    <property type="molecule type" value="Genomic_DNA"/>
</dbReference>
<name>A0A8J7FQW4_9FLAO</name>
<dbReference type="Proteomes" id="UP000608754">
    <property type="component" value="Unassembled WGS sequence"/>
</dbReference>
<proteinExistence type="predicted"/>
<organism evidence="1 2">
    <name type="scientific">Faecalibacter rhinopitheci</name>
    <dbReference type="NCBI Taxonomy" id="2779678"/>
    <lineage>
        <taxon>Bacteria</taxon>
        <taxon>Pseudomonadati</taxon>
        <taxon>Bacteroidota</taxon>
        <taxon>Flavobacteriia</taxon>
        <taxon>Flavobacteriales</taxon>
        <taxon>Weeksellaceae</taxon>
        <taxon>Faecalibacter</taxon>
    </lineage>
</organism>